<evidence type="ECO:0000313" key="2">
    <source>
        <dbReference type="EMBL" id="KAI1849555.1"/>
    </source>
</evidence>
<protein>
    <recommendedName>
        <fullName evidence="4">NAD(P)-binding protein</fullName>
    </recommendedName>
</protein>
<comment type="caution">
    <text evidence="2">The sequence shown here is derived from an EMBL/GenBank/DDBJ whole genome shotgun (WGS) entry which is preliminary data.</text>
</comment>
<dbReference type="InterPro" id="IPR002347">
    <property type="entry name" value="SDR_fam"/>
</dbReference>
<accession>A0A9Q0AFS3</accession>
<dbReference type="SUPFAM" id="SSF51735">
    <property type="entry name" value="NAD(P)-binding Rossmann-fold domains"/>
    <property type="match status" value="1"/>
</dbReference>
<dbReference type="PANTHER" id="PTHR43544:SF32">
    <property type="entry name" value="CHAIN DEHYDROGENASE, PUTATIVE (AFU_ORTHOLOGUE AFUA_5G01530)-RELATED"/>
    <property type="match status" value="1"/>
</dbReference>
<sequence>MVSSYQPLLFSGANQGLGYEAARALLQTPGPDGLSRYHVLLGCRDAAKGRATAAELEGLAPGSVTPLLLDVTSEATVAAAAAEVRARFGRLDVLVNNAGVISQAASAGERLEAAWDVNVRGVVRVTEAFLPLLLPPSGSGARREGRLVFVGSSMGSLTGSADPNSRYYKSVTGASPMEYRVSKAALNMVMLEYWKKYGIHEGGPLRVFTADPGPNATNFMGDAEHGRRMGLPGPEVGAQQLVKCVTGERDGGEGKMWGAYGEIPW</sequence>
<dbReference type="InterPro" id="IPR036291">
    <property type="entry name" value="NAD(P)-bd_dom_sf"/>
</dbReference>
<dbReference type="Proteomes" id="UP000829685">
    <property type="component" value="Unassembled WGS sequence"/>
</dbReference>
<evidence type="ECO:0000313" key="3">
    <source>
        <dbReference type="Proteomes" id="UP000829685"/>
    </source>
</evidence>
<dbReference type="GO" id="GO:0016491">
    <property type="term" value="F:oxidoreductase activity"/>
    <property type="evidence" value="ECO:0007669"/>
    <property type="project" value="TreeGrafter"/>
</dbReference>
<evidence type="ECO:0008006" key="4">
    <source>
        <dbReference type="Google" id="ProtNLM"/>
    </source>
</evidence>
<dbReference type="PRINTS" id="PR00081">
    <property type="entry name" value="GDHRDH"/>
</dbReference>
<evidence type="ECO:0000256" key="1">
    <source>
        <dbReference type="ARBA" id="ARBA00006484"/>
    </source>
</evidence>
<dbReference type="PANTHER" id="PTHR43544">
    <property type="entry name" value="SHORT-CHAIN DEHYDROGENASE/REDUCTASE"/>
    <property type="match status" value="1"/>
</dbReference>
<dbReference type="Gene3D" id="3.40.50.720">
    <property type="entry name" value="NAD(P)-binding Rossmann-like Domain"/>
    <property type="match status" value="1"/>
</dbReference>
<reference evidence="2" key="1">
    <citation type="submission" date="2021-03" db="EMBL/GenBank/DDBJ databases">
        <title>Revisited historic fungal species revealed as producer of novel bioactive compounds through whole genome sequencing and comparative genomics.</title>
        <authorList>
            <person name="Vignolle G.A."/>
            <person name="Hochenegger N."/>
            <person name="Mach R.L."/>
            <person name="Mach-Aigner A.R."/>
            <person name="Javad Rahimi M."/>
            <person name="Salim K.A."/>
            <person name="Chan C.M."/>
            <person name="Lim L.B.L."/>
            <person name="Cai F."/>
            <person name="Druzhinina I.S."/>
            <person name="U'Ren J.M."/>
            <person name="Derntl C."/>
        </authorList>
    </citation>
    <scope>NUCLEOTIDE SEQUENCE</scope>
    <source>
        <strain evidence="2">TUCIM 5799</strain>
    </source>
</reference>
<dbReference type="Pfam" id="PF00106">
    <property type="entry name" value="adh_short"/>
    <property type="match status" value="1"/>
</dbReference>
<dbReference type="InterPro" id="IPR051468">
    <property type="entry name" value="Fungal_SecMetab_SDRs"/>
</dbReference>
<proteinExistence type="inferred from homology"/>
<organism evidence="2 3">
    <name type="scientific">Neoarthrinium moseri</name>
    <dbReference type="NCBI Taxonomy" id="1658444"/>
    <lineage>
        <taxon>Eukaryota</taxon>
        <taxon>Fungi</taxon>
        <taxon>Dikarya</taxon>
        <taxon>Ascomycota</taxon>
        <taxon>Pezizomycotina</taxon>
        <taxon>Sordariomycetes</taxon>
        <taxon>Xylariomycetidae</taxon>
        <taxon>Amphisphaeriales</taxon>
        <taxon>Apiosporaceae</taxon>
        <taxon>Neoarthrinium</taxon>
    </lineage>
</organism>
<dbReference type="EMBL" id="JAFIMR010000076">
    <property type="protein sequence ID" value="KAI1849555.1"/>
    <property type="molecule type" value="Genomic_DNA"/>
</dbReference>
<dbReference type="AlphaFoldDB" id="A0A9Q0AFS3"/>
<dbReference type="GO" id="GO:0019748">
    <property type="term" value="P:secondary metabolic process"/>
    <property type="evidence" value="ECO:0007669"/>
    <property type="project" value="TreeGrafter"/>
</dbReference>
<name>A0A9Q0AFS3_9PEZI</name>
<comment type="similarity">
    <text evidence="1">Belongs to the short-chain dehydrogenases/reductases (SDR) family.</text>
</comment>
<keyword evidence="3" id="KW-1185">Reference proteome</keyword>
<gene>
    <name evidence="2" type="ORF">JX265_013620</name>
</gene>
<dbReference type="GO" id="GO:0005737">
    <property type="term" value="C:cytoplasm"/>
    <property type="evidence" value="ECO:0007669"/>
    <property type="project" value="TreeGrafter"/>
</dbReference>